<name>A0A1L7D5G4_9CORY</name>
<dbReference type="InterPro" id="IPR001242">
    <property type="entry name" value="Condensation_dom"/>
</dbReference>
<dbReference type="InterPro" id="IPR045851">
    <property type="entry name" value="AMP-bd_C_sf"/>
</dbReference>
<dbReference type="PROSITE" id="PS00455">
    <property type="entry name" value="AMP_BINDING"/>
    <property type="match status" value="1"/>
</dbReference>
<dbReference type="Pfam" id="PF00668">
    <property type="entry name" value="Condensation"/>
    <property type="match status" value="1"/>
</dbReference>
<comment type="cofactor">
    <cofactor evidence="1">
        <name>pantetheine 4'-phosphate</name>
        <dbReference type="ChEBI" id="CHEBI:47942"/>
    </cofactor>
</comment>
<dbReference type="Gene3D" id="3.30.559.10">
    <property type="entry name" value="Chloramphenicol acetyltransferase-like domain"/>
    <property type="match status" value="1"/>
</dbReference>
<dbReference type="EMBL" id="CP009249">
    <property type="protein sequence ID" value="APT93350.1"/>
    <property type="molecule type" value="Genomic_DNA"/>
</dbReference>
<dbReference type="InterPro" id="IPR042099">
    <property type="entry name" value="ANL_N_sf"/>
</dbReference>
<dbReference type="Gene3D" id="3.30.300.30">
    <property type="match status" value="1"/>
</dbReference>
<dbReference type="InterPro" id="IPR009081">
    <property type="entry name" value="PP-bd_ACP"/>
</dbReference>
<keyword evidence="3" id="KW-0597">Phosphoprotein</keyword>
<dbReference type="SUPFAM" id="SSF47336">
    <property type="entry name" value="ACP-like"/>
    <property type="match status" value="1"/>
</dbReference>
<dbReference type="Pfam" id="PF00975">
    <property type="entry name" value="Thioesterase"/>
    <property type="match status" value="1"/>
</dbReference>
<dbReference type="SUPFAM" id="SSF53474">
    <property type="entry name" value="alpha/beta-Hydrolases"/>
    <property type="match status" value="1"/>
</dbReference>
<evidence type="ECO:0000256" key="2">
    <source>
        <dbReference type="ARBA" id="ARBA00022450"/>
    </source>
</evidence>
<protein>
    <recommendedName>
        <fullName evidence="5">Carrier domain-containing protein</fullName>
    </recommendedName>
</protein>
<feature type="domain" description="Carrier" evidence="5">
    <location>
        <begin position="980"/>
        <end position="1054"/>
    </location>
</feature>
<dbReference type="InterPro" id="IPR025110">
    <property type="entry name" value="AMP-bd_C"/>
</dbReference>
<accession>A0A1L7D5G4</accession>
<dbReference type="InterPro" id="IPR029058">
    <property type="entry name" value="AB_hydrolase_fold"/>
</dbReference>
<dbReference type="InterPro" id="IPR023213">
    <property type="entry name" value="CAT-like_dom_sf"/>
</dbReference>
<dbReference type="SUPFAM" id="SSF52777">
    <property type="entry name" value="CoA-dependent acyltransferases"/>
    <property type="match status" value="2"/>
</dbReference>
<feature type="region of interest" description="Disordered" evidence="4">
    <location>
        <begin position="1051"/>
        <end position="1098"/>
    </location>
</feature>
<dbReference type="UniPathway" id="UPA00011"/>
<dbReference type="GO" id="GO:0003824">
    <property type="term" value="F:catalytic activity"/>
    <property type="evidence" value="ECO:0007669"/>
    <property type="project" value="InterPro"/>
</dbReference>
<dbReference type="GO" id="GO:0005737">
    <property type="term" value="C:cytoplasm"/>
    <property type="evidence" value="ECO:0007669"/>
    <property type="project" value="TreeGrafter"/>
</dbReference>
<dbReference type="PANTHER" id="PTHR45527:SF1">
    <property type="entry name" value="FATTY ACID SYNTHASE"/>
    <property type="match status" value="1"/>
</dbReference>
<dbReference type="GO" id="GO:0031177">
    <property type="term" value="F:phosphopantetheine binding"/>
    <property type="evidence" value="ECO:0007669"/>
    <property type="project" value="InterPro"/>
</dbReference>
<dbReference type="GO" id="GO:0044550">
    <property type="term" value="P:secondary metabolite biosynthetic process"/>
    <property type="evidence" value="ECO:0007669"/>
    <property type="project" value="TreeGrafter"/>
</dbReference>
<dbReference type="OrthoDB" id="2472181at2"/>
<dbReference type="InterPro" id="IPR010071">
    <property type="entry name" value="AA_adenyl_dom"/>
</dbReference>
<dbReference type="RefSeq" id="WP_075735839.1">
    <property type="nucleotide sequence ID" value="NZ_CP009249.1"/>
</dbReference>
<proteinExistence type="predicted"/>
<dbReference type="Gene3D" id="3.40.50.12780">
    <property type="entry name" value="N-terminal domain of ligase-like"/>
    <property type="match status" value="1"/>
</dbReference>
<dbReference type="InterPro" id="IPR001031">
    <property type="entry name" value="Thioesterase"/>
</dbReference>
<dbReference type="NCBIfam" id="TIGR01733">
    <property type="entry name" value="AA-adenyl-dom"/>
    <property type="match status" value="1"/>
</dbReference>
<feature type="compositionally biased region" description="Polar residues" evidence="4">
    <location>
        <begin position="1064"/>
        <end position="1073"/>
    </location>
</feature>
<evidence type="ECO:0000256" key="4">
    <source>
        <dbReference type="SAM" id="MobiDB-lite"/>
    </source>
</evidence>
<evidence type="ECO:0000313" key="7">
    <source>
        <dbReference type="Proteomes" id="UP000185491"/>
    </source>
</evidence>
<dbReference type="Pfam" id="PF13193">
    <property type="entry name" value="AMP-binding_C"/>
    <property type="match status" value="1"/>
</dbReference>
<dbReference type="Gene3D" id="3.40.50.1820">
    <property type="entry name" value="alpha/beta hydrolase"/>
    <property type="match status" value="1"/>
</dbReference>
<dbReference type="InterPro" id="IPR020845">
    <property type="entry name" value="AMP-binding_CS"/>
</dbReference>
<evidence type="ECO:0000256" key="1">
    <source>
        <dbReference type="ARBA" id="ARBA00001957"/>
    </source>
</evidence>
<dbReference type="SMART" id="SM00823">
    <property type="entry name" value="PKS_PP"/>
    <property type="match status" value="1"/>
</dbReference>
<evidence type="ECO:0000259" key="5">
    <source>
        <dbReference type="PROSITE" id="PS50075"/>
    </source>
</evidence>
<dbReference type="Pfam" id="PF00501">
    <property type="entry name" value="AMP-binding"/>
    <property type="match status" value="1"/>
</dbReference>
<dbReference type="InterPro" id="IPR000873">
    <property type="entry name" value="AMP-dep_synth/lig_dom"/>
</dbReference>
<dbReference type="Pfam" id="PF00550">
    <property type="entry name" value="PP-binding"/>
    <property type="match status" value="1"/>
</dbReference>
<dbReference type="STRING" id="161895.CPHO_11125"/>
<dbReference type="Gene3D" id="1.10.1200.10">
    <property type="entry name" value="ACP-like"/>
    <property type="match status" value="1"/>
</dbReference>
<keyword evidence="2" id="KW-0596">Phosphopantetheine</keyword>
<dbReference type="PROSITE" id="PS50075">
    <property type="entry name" value="CARRIER"/>
    <property type="match status" value="1"/>
</dbReference>
<gene>
    <name evidence="6" type="ORF">CPHO_11125</name>
</gene>
<sequence length="1372" mass="146319">MSTHFALNPNQQALWLAHMSDPSGAQYQTAELVEFPADGMDTGLLARCITDCLEALEVFQARYPNPHTAVRVPNPIQVRHLDHRVDQPLDHASRLITTEAGTELSGAVLTAHWIFAGADGRVFWLARFHHICCDGFFVNTLIRWIAATFSARQAGQGDPPSPFRQLPSVPAGTEVRTPEPAAATADFWKELPVFAPDTIMSAPAADTLMVHAAATVDVASRQRLRACASAAGVSELEIIFGAAAHYCAVLSGSDQYISLGLPMMNRPMGQKLVEQAPTVTVLPLVVALNPARSPQLDSADGVTAAGVASALAQLRQHSDVLGHQIRVLRGLKDPQARLVGPHVNFRPFSPTFAFGDCRASLRTVSVGPINDCEFIVESRSDQTLEIQVMARGSNLRADVETHAARLANFLSHLPEPKELSRPLFAGRSVALPAELSAIAASNRTSHDMPAANLPELIARTRAAARPESHILGVFDPSRAEDWKGGPTWLTWQDVWDQVDSRAQALAGYGLGPGHVVAIHMERGEQFFYAVAACAQLGVAWCPVDPTLPVARRRHMVIASGAGLVITTAGDHDPSVTGAVPTLHTAVKGFNPEGFPGHRFQPTVDPECAYILFTSGSTGVPKAVAVPQRGIVNRLAWMCDWYGFGEKDVLLHKTPSSFDVSVWEYLLALTHGVPTALALPQSHRNPAEIAAQLVSSGATFCHFVPSALKVFLSYISSAQWQAGAEAFRLRAVISSGEALDSATANRAREIFGAQIHNLYGPAEAAIDVTAHTVTGTEQTIPIGAPVWNTQIHLVDHYFAPVPPGVPGTLLIGGVQVALGYCGQPELTDERFFSNPQLPATAGRVYNSGDIAAWRNGSIHYLGRADSQVKIHGQRLELSEISQVLSTHPQVNEAAVVLKHRGDNPYLAAFYIPTKPQSPTDRAEDLSRDLRELAAGHLPEYMVPTFYLPVHTLPLTPNGKLDVAALPEPALPPSGTAPTANQELTDTEKTVLEAFSAILGTPVTDVDVSFFALGGSSLSAVELGIRLAGGSADINVADIFATSTPRGLAALLDNRAGPAGAGGTSPDPTWDSSTAGPDHPERSARATGRSADSKPAPHTRRGFSPVMEFTAFTQGAPVLCFAPAGGLAWSYARLVHALHTADPGFSAGIFGMQSLGIVEASQRAESITQQASAAVDFIADLANIHGVKAVHLVGWSVGGVVAHEVATQLAQAHPKIAVAGLYLLDAYPPAVWQQLTPPTDEELWAGVLAMAGIKLDAQESTDPDTVLAALKAGNSTFAALEDHEIHGIRTMVKHNARLMREHTAGSYPGHALHYTAVADEAGRSELIRANAWLPLVGNLESERFEVSHPGMVGPEVLQDLARKIVSRTRTGDRA</sequence>
<dbReference type="KEGG" id="cpho:CPHO_11125"/>
<dbReference type="Proteomes" id="UP000185491">
    <property type="component" value="Chromosome"/>
</dbReference>
<dbReference type="GO" id="GO:0008610">
    <property type="term" value="P:lipid biosynthetic process"/>
    <property type="evidence" value="ECO:0007669"/>
    <property type="project" value="UniProtKB-ARBA"/>
</dbReference>
<dbReference type="SUPFAM" id="SSF56801">
    <property type="entry name" value="Acetyl-CoA synthetase-like"/>
    <property type="match status" value="1"/>
</dbReference>
<organism evidence="6 7">
    <name type="scientific">Corynebacterium phocae</name>
    <dbReference type="NCBI Taxonomy" id="161895"/>
    <lineage>
        <taxon>Bacteria</taxon>
        <taxon>Bacillati</taxon>
        <taxon>Actinomycetota</taxon>
        <taxon>Actinomycetes</taxon>
        <taxon>Mycobacteriales</taxon>
        <taxon>Corynebacteriaceae</taxon>
        <taxon>Corynebacterium</taxon>
    </lineage>
</organism>
<evidence type="ECO:0000313" key="6">
    <source>
        <dbReference type="EMBL" id="APT93350.1"/>
    </source>
</evidence>
<reference evidence="6 7" key="1">
    <citation type="submission" date="2014-08" db="EMBL/GenBank/DDBJ databases">
        <title>Complete genome sequence of Corynebacterium phocae M408/89/1(T)(=DSM 44612(T)), isolated from the common seal (Phoca vitulina).</title>
        <authorList>
            <person name="Ruckert C."/>
            <person name="Albersmeier A."/>
            <person name="Winkler A."/>
            <person name="Kalinowski J."/>
        </authorList>
    </citation>
    <scope>NUCLEOTIDE SEQUENCE [LARGE SCALE GENOMIC DNA]</scope>
    <source>
        <strain evidence="6 7">M408/89/1</strain>
    </source>
</reference>
<evidence type="ECO:0000256" key="3">
    <source>
        <dbReference type="ARBA" id="ARBA00022553"/>
    </source>
</evidence>
<dbReference type="Gene3D" id="3.30.559.30">
    <property type="entry name" value="Nonribosomal peptide synthetase, condensation domain"/>
    <property type="match status" value="1"/>
</dbReference>
<dbReference type="PANTHER" id="PTHR45527">
    <property type="entry name" value="NONRIBOSOMAL PEPTIDE SYNTHETASE"/>
    <property type="match status" value="1"/>
</dbReference>
<keyword evidence="7" id="KW-1185">Reference proteome</keyword>
<dbReference type="GO" id="GO:0043041">
    <property type="term" value="P:amino acid activation for nonribosomal peptide biosynthetic process"/>
    <property type="evidence" value="ECO:0007669"/>
    <property type="project" value="TreeGrafter"/>
</dbReference>
<dbReference type="InterPro" id="IPR020806">
    <property type="entry name" value="PKS_PP-bd"/>
</dbReference>
<dbReference type="InterPro" id="IPR036736">
    <property type="entry name" value="ACP-like_sf"/>
</dbReference>